<feature type="domain" description="RNA polymerase sigma-70 region 2" evidence="5">
    <location>
        <begin position="18"/>
        <end position="85"/>
    </location>
</feature>
<evidence type="ECO:0000259" key="5">
    <source>
        <dbReference type="Pfam" id="PF04542"/>
    </source>
</evidence>
<dbReference type="NCBIfam" id="TIGR02937">
    <property type="entry name" value="sigma70-ECF"/>
    <property type="match status" value="1"/>
</dbReference>
<keyword evidence="3" id="KW-0731">Sigma factor</keyword>
<organism evidence="7 8">
    <name type="scientific">Bacillus salipaludis</name>
    <dbReference type="NCBI Taxonomy" id="2547811"/>
    <lineage>
        <taxon>Bacteria</taxon>
        <taxon>Bacillati</taxon>
        <taxon>Bacillota</taxon>
        <taxon>Bacilli</taxon>
        <taxon>Bacillales</taxon>
        <taxon>Bacillaceae</taxon>
        <taxon>Bacillus</taxon>
    </lineage>
</organism>
<keyword evidence="8" id="KW-1185">Reference proteome</keyword>
<proteinExistence type="inferred from homology"/>
<evidence type="ECO:0000256" key="2">
    <source>
        <dbReference type="ARBA" id="ARBA00023015"/>
    </source>
</evidence>
<dbReference type="RefSeq" id="WP_406581674.1">
    <property type="nucleotide sequence ID" value="NZ_JBJHQH010000012.1"/>
</dbReference>
<dbReference type="SUPFAM" id="SSF88659">
    <property type="entry name" value="Sigma3 and sigma4 domains of RNA polymerase sigma factors"/>
    <property type="match status" value="1"/>
</dbReference>
<dbReference type="InterPro" id="IPR007627">
    <property type="entry name" value="RNA_pol_sigma70_r2"/>
</dbReference>
<dbReference type="InterPro" id="IPR013249">
    <property type="entry name" value="RNA_pol_sigma70_r4_t2"/>
</dbReference>
<dbReference type="InterPro" id="IPR014284">
    <property type="entry name" value="RNA_pol_sigma-70_dom"/>
</dbReference>
<evidence type="ECO:0000259" key="6">
    <source>
        <dbReference type="Pfam" id="PF08281"/>
    </source>
</evidence>
<dbReference type="SUPFAM" id="SSF88946">
    <property type="entry name" value="Sigma2 domain of RNA polymerase sigma factors"/>
    <property type="match status" value="1"/>
</dbReference>
<dbReference type="PANTHER" id="PTHR43133:SF51">
    <property type="entry name" value="RNA POLYMERASE SIGMA FACTOR"/>
    <property type="match status" value="1"/>
</dbReference>
<dbReference type="CDD" id="cd06171">
    <property type="entry name" value="Sigma70_r4"/>
    <property type="match status" value="1"/>
</dbReference>
<comment type="similarity">
    <text evidence="1">Belongs to the sigma-70 factor family. ECF subfamily.</text>
</comment>
<dbReference type="InterPro" id="IPR036388">
    <property type="entry name" value="WH-like_DNA-bd_sf"/>
</dbReference>
<dbReference type="Gene3D" id="1.10.10.10">
    <property type="entry name" value="Winged helix-like DNA-binding domain superfamily/Winged helix DNA-binding domain"/>
    <property type="match status" value="1"/>
</dbReference>
<evidence type="ECO:0000313" key="7">
    <source>
        <dbReference type="EMBL" id="MFK9093127.1"/>
    </source>
</evidence>
<dbReference type="InterPro" id="IPR013325">
    <property type="entry name" value="RNA_pol_sigma_r2"/>
</dbReference>
<gene>
    <name evidence="7" type="ORF">ACJEBI_16780</name>
</gene>
<sequence>MTVSENDGILNEQLFISLFERHKDSIYRMAFLYSKNQSDSLDIVQEVAYRAFKNRKSLKELSYFKTWILKITINLSIDFLRKKKKVVELHFTSELGTQQVEERYSDLLLHELLYALDEEEKKLIFLKYYQEYTFQEISEIVDSPISTVKSKVYRSLEKIRLEHRKEEFS</sequence>
<evidence type="ECO:0000256" key="3">
    <source>
        <dbReference type="ARBA" id="ARBA00023082"/>
    </source>
</evidence>
<comment type="caution">
    <text evidence="7">The sequence shown here is derived from an EMBL/GenBank/DDBJ whole genome shotgun (WGS) entry which is preliminary data.</text>
</comment>
<dbReference type="Proteomes" id="UP001623041">
    <property type="component" value="Unassembled WGS sequence"/>
</dbReference>
<protein>
    <submittedName>
        <fullName evidence="7">Sigma-70 family RNA polymerase sigma factor</fullName>
    </submittedName>
</protein>
<keyword evidence="2" id="KW-0805">Transcription regulation</keyword>
<keyword evidence="4" id="KW-0804">Transcription</keyword>
<dbReference type="Pfam" id="PF04542">
    <property type="entry name" value="Sigma70_r2"/>
    <property type="match status" value="1"/>
</dbReference>
<feature type="domain" description="RNA polymerase sigma factor 70 region 4 type 2" evidence="6">
    <location>
        <begin position="108"/>
        <end position="159"/>
    </location>
</feature>
<evidence type="ECO:0000256" key="1">
    <source>
        <dbReference type="ARBA" id="ARBA00010641"/>
    </source>
</evidence>
<reference evidence="7 8" key="1">
    <citation type="submission" date="2024-11" db="EMBL/GenBank/DDBJ databases">
        <authorList>
            <person name="Lucas J.A."/>
        </authorList>
    </citation>
    <scope>NUCLEOTIDE SEQUENCE [LARGE SCALE GENOMIC DNA]</scope>
    <source>
        <strain evidence="7 8">Z 5.4</strain>
    </source>
</reference>
<dbReference type="InterPro" id="IPR039425">
    <property type="entry name" value="RNA_pol_sigma-70-like"/>
</dbReference>
<dbReference type="Pfam" id="PF08281">
    <property type="entry name" value="Sigma70_r4_2"/>
    <property type="match status" value="1"/>
</dbReference>
<dbReference type="PANTHER" id="PTHR43133">
    <property type="entry name" value="RNA POLYMERASE ECF-TYPE SIGMA FACTO"/>
    <property type="match status" value="1"/>
</dbReference>
<evidence type="ECO:0000256" key="4">
    <source>
        <dbReference type="ARBA" id="ARBA00023163"/>
    </source>
</evidence>
<evidence type="ECO:0000313" key="8">
    <source>
        <dbReference type="Proteomes" id="UP001623041"/>
    </source>
</evidence>
<dbReference type="EMBL" id="JBJHQH010000012">
    <property type="protein sequence ID" value="MFK9093127.1"/>
    <property type="molecule type" value="Genomic_DNA"/>
</dbReference>
<dbReference type="InterPro" id="IPR013324">
    <property type="entry name" value="RNA_pol_sigma_r3/r4-like"/>
</dbReference>
<dbReference type="Gene3D" id="1.10.1740.10">
    <property type="match status" value="1"/>
</dbReference>
<accession>A0ABW8RKL0</accession>
<name>A0ABW8RKL0_9BACI</name>